<gene>
    <name evidence="1" type="ORF">HME9304_02728</name>
</gene>
<dbReference type="AlphaFoldDB" id="A0A2Z4LUY6"/>
<dbReference type="KEGG" id="spon:HME9304_02728"/>
<dbReference type="EMBL" id="CP030104">
    <property type="protein sequence ID" value="AWX45701.1"/>
    <property type="molecule type" value="Genomic_DNA"/>
</dbReference>
<proteinExistence type="predicted"/>
<evidence type="ECO:0000313" key="1">
    <source>
        <dbReference type="EMBL" id="AWX45701.1"/>
    </source>
</evidence>
<keyword evidence="2" id="KW-1185">Reference proteome</keyword>
<evidence type="ECO:0008006" key="3">
    <source>
        <dbReference type="Google" id="ProtNLM"/>
    </source>
</evidence>
<reference evidence="1 2" key="1">
    <citation type="submission" date="2018-06" db="EMBL/GenBank/DDBJ databases">
        <title>Spongiibacterium sp. HME9304 Genome sequencing and assembly.</title>
        <authorList>
            <person name="Kang H."/>
            <person name="Kim H."/>
            <person name="Joh K."/>
        </authorList>
    </citation>
    <scope>NUCLEOTIDE SEQUENCE [LARGE SCALE GENOMIC DNA]</scope>
    <source>
        <strain evidence="1 2">HME9304</strain>
    </source>
</reference>
<accession>A0A2Z4LUY6</accession>
<dbReference type="RefSeq" id="WP_112379062.1">
    <property type="nucleotide sequence ID" value="NZ_CP030104.1"/>
</dbReference>
<sequence length="155" mass="18360">MNWIKKTKAFTLNEMVVVLLITTLVVGMAFSVLRLVQQQIHGISVNHQKNTEINLFRQSLWIDFNQFDTVWWNANQQQLWFTNEIRKTAYKFQDEFVIKNRDTFHIKIMNKSSYFNGESKFSGEIDAIDIYMTGEIDAKRIFVFKKNSSTSYINQ</sequence>
<protein>
    <recommendedName>
        <fullName evidence="3">Prepilin-type N-terminal cleavage/methylation domain-containing protein</fullName>
    </recommendedName>
</protein>
<evidence type="ECO:0000313" key="2">
    <source>
        <dbReference type="Proteomes" id="UP000248536"/>
    </source>
</evidence>
<dbReference type="Proteomes" id="UP000248536">
    <property type="component" value="Chromosome"/>
</dbReference>
<organism evidence="1 2">
    <name type="scientific">Flagellimonas maritima</name>
    <dbReference type="NCBI Taxonomy" id="1383885"/>
    <lineage>
        <taxon>Bacteria</taxon>
        <taxon>Pseudomonadati</taxon>
        <taxon>Bacteroidota</taxon>
        <taxon>Flavobacteriia</taxon>
        <taxon>Flavobacteriales</taxon>
        <taxon>Flavobacteriaceae</taxon>
        <taxon>Flagellimonas</taxon>
    </lineage>
</organism>
<dbReference type="OrthoDB" id="1189466at2"/>
<name>A0A2Z4LUY6_9FLAO</name>